<evidence type="ECO:0000256" key="1">
    <source>
        <dbReference type="SAM" id="MobiDB-lite"/>
    </source>
</evidence>
<dbReference type="OrthoDB" id="8595155at2"/>
<dbReference type="CDD" id="cd02440">
    <property type="entry name" value="AdoMet_MTases"/>
    <property type="match status" value="1"/>
</dbReference>
<gene>
    <name evidence="3" type="ORF">CDN99_19230</name>
</gene>
<evidence type="ECO:0000313" key="3">
    <source>
        <dbReference type="EMBL" id="OWQ86847.1"/>
    </source>
</evidence>
<feature type="compositionally biased region" description="Basic and acidic residues" evidence="1">
    <location>
        <begin position="1"/>
        <end position="10"/>
    </location>
</feature>
<dbReference type="InterPro" id="IPR029063">
    <property type="entry name" value="SAM-dependent_MTases_sf"/>
</dbReference>
<evidence type="ECO:0000313" key="4">
    <source>
        <dbReference type="Proteomes" id="UP000197468"/>
    </source>
</evidence>
<protein>
    <recommendedName>
        <fullName evidence="2">Methyltransferase domain-containing protein</fullName>
    </recommendedName>
</protein>
<feature type="domain" description="Methyltransferase" evidence="2">
    <location>
        <begin position="58"/>
        <end position="157"/>
    </location>
</feature>
<dbReference type="RefSeq" id="WP_088386515.1">
    <property type="nucleotide sequence ID" value="NZ_NIOF01000010.1"/>
</dbReference>
<evidence type="ECO:0000259" key="2">
    <source>
        <dbReference type="Pfam" id="PF13649"/>
    </source>
</evidence>
<dbReference type="SUPFAM" id="SSF53335">
    <property type="entry name" value="S-adenosyl-L-methionine-dependent methyltransferases"/>
    <property type="match status" value="1"/>
</dbReference>
<dbReference type="Proteomes" id="UP000197468">
    <property type="component" value="Unassembled WGS sequence"/>
</dbReference>
<feature type="region of interest" description="Disordered" evidence="1">
    <location>
        <begin position="1"/>
        <end position="21"/>
    </location>
</feature>
<dbReference type="Pfam" id="PF13649">
    <property type="entry name" value="Methyltransf_25"/>
    <property type="match status" value="1"/>
</dbReference>
<organism evidence="3 4">
    <name type="scientific">Roseateles aquatilis</name>
    <dbReference type="NCBI Taxonomy" id="431061"/>
    <lineage>
        <taxon>Bacteria</taxon>
        <taxon>Pseudomonadati</taxon>
        <taxon>Pseudomonadota</taxon>
        <taxon>Betaproteobacteria</taxon>
        <taxon>Burkholderiales</taxon>
        <taxon>Sphaerotilaceae</taxon>
        <taxon>Roseateles</taxon>
    </lineage>
</organism>
<dbReference type="EMBL" id="NIOF01000010">
    <property type="protein sequence ID" value="OWQ86847.1"/>
    <property type="molecule type" value="Genomic_DNA"/>
</dbReference>
<keyword evidence="4" id="KW-1185">Reference proteome</keyword>
<dbReference type="Gene3D" id="3.40.50.150">
    <property type="entry name" value="Vaccinia Virus protein VP39"/>
    <property type="match status" value="1"/>
</dbReference>
<dbReference type="InterPro" id="IPR041698">
    <property type="entry name" value="Methyltransf_25"/>
</dbReference>
<name>A0A246J2L9_9BURK</name>
<comment type="caution">
    <text evidence="3">The sequence shown here is derived from an EMBL/GenBank/DDBJ whole genome shotgun (WGS) entry which is preliminary data.</text>
</comment>
<dbReference type="AlphaFoldDB" id="A0A246J2L9"/>
<sequence length="224" mass="24001">MTTHEERRPDASPASPESRASDALYTRRAAIYDYELMPVAPLRREAIAALALAPGDVVLDIGAGTGLSLPGLSEAVGPAGHIVAVEPCESMMHQARERVGVQALATPIDFLTATAADAPIAAALGRRRADAALFFFTHDALQDAAGLDRVLRALKPGARVVAAGLAWAPPWLPLSNLFVLGAAMHSVVRMDGLGCPWRELAHRMKEAEVERRWLASAYLLRGRR</sequence>
<accession>A0A246J2L9</accession>
<reference evidence="3 4" key="1">
    <citation type="journal article" date="2008" name="Int. J. Syst. Evol. Microbiol.">
        <title>Description of Roseateles aquatilis sp. nov. and Roseateles terrae sp. nov., in the class Betaproteobacteria, and emended description of the genus Roseateles.</title>
        <authorList>
            <person name="Gomila M."/>
            <person name="Bowien B."/>
            <person name="Falsen E."/>
            <person name="Moore E.R."/>
            <person name="Lalucat J."/>
        </authorList>
    </citation>
    <scope>NUCLEOTIDE SEQUENCE [LARGE SCALE GENOMIC DNA]</scope>
    <source>
        <strain evidence="3 4">CCUG 48205</strain>
    </source>
</reference>
<proteinExistence type="predicted"/>